<protein>
    <submittedName>
        <fullName evidence="3">DnaJ domain-containing protein</fullName>
    </submittedName>
</protein>
<sequence>MTLKEAYKILGASKHDDDREIKAKYKKLLILYHPDSDPTRKRNPEDDDKIRQVIEAYKKIKESEGEPYFDTYEFTWDAFENKAAFSERNIYVQFKMYDEELPLSKMARGRFVWDPDMEEFKLFSKSVLEACKDIMTDYSARLTPDKVKDIFHFMMQEYVLPADAARKIGNKVREDRDTEVFTFNGFVKENPADPKASAPTIGEPLNIFLREDRAVVEEIVTGKVLGSVSFDEDELYYVVLPLLEDPKVQTHASITKVEKSRRFGNRMNVVIELMIPKDLKDVAVSNERQIKRRIG</sequence>
<name>A0A1I5VHL8_9FIRM</name>
<dbReference type="Gene3D" id="1.10.287.110">
    <property type="entry name" value="DnaJ domain"/>
    <property type="match status" value="1"/>
</dbReference>
<accession>A0A1I5VHL8</accession>
<keyword evidence="4" id="KW-1185">Reference proteome</keyword>
<dbReference type="OrthoDB" id="1779833at2"/>
<dbReference type="AlphaFoldDB" id="A0A1I5VHL8"/>
<dbReference type="CDD" id="cd06257">
    <property type="entry name" value="DnaJ"/>
    <property type="match status" value="1"/>
</dbReference>
<dbReference type="PRINTS" id="PR00625">
    <property type="entry name" value="JDOMAIN"/>
</dbReference>
<dbReference type="Proteomes" id="UP000182624">
    <property type="component" value="Unassembled WGS sequence"/>
</dbReference>
<dbReference type="Pfam" id="PF00226">
    <property type="entry name" value="DnaJ"/>
    <property type="match status" value="1"/>
</dbReference>
<organism evidence="3 4">
    <name type="scientific">Butyrivibrio proteoclasticus</name>
    <dbReference type="NCBI Taxonomy" id="43305"/>
    <lineage>
        <taxon>Bacteria</taxon>
        <taxon>Bacillati</taxon>
        <taxon>Bacillota</taxon>
        <taxon>Clostridia</taxon>
        <taxon>Lachnospirales</taxon>
        <taxon>Lachnospiraceae</taxon>
        <taxon>Butyrivibrio</taxon>
    </lineage>
</organism>
<dbReference type="eggNOG" id="COG0484">
    <property type="taxonomic scope" value="Bacteria"/>
</dbReference>
<dbReference type="SUPFAM" id="SSF46565">
    <property type="entry name" value="Chaperone J-domain"/>
    <property type="match status" value="1"/>
</dbReference>
<reference evidence="4" key="1">
    <citation type="submission" date="2016-10" db="EMBL/GenBank/DDBJ databases">
        <authorList>
            <person name="Varghese N."/>
            <person name="Submissions S."/>
        </authorList>
    </citation>
    <scope>NUCLEOTIDE SEQUENCE [LARGE SCALE GENOMIC DNA]</scope>
    <source>
        <strain evidence="4">P18</strain>
    </source>
</reference>
<evidence type="ECO:0000256" key="1">
    <source>
        <dbReference type="ARBA" id="ARBA00022705"/>
    </source>
</evidence>
<dbReference type="GO" id="GO:0006260">
    <property type="term" value="P:DNA replication"/>
    <property type="evidence" value="ECO:0007669"/>
    <property type="project" value="UniProtKB-KW"/>
</dbReference>
<dbReference type="PROSITE" id="PS50076">
    <property type="entry name" value="DNAJ_2"/>
    <property type="match status" value="1"/>
</dbReference>
<proteinExistence type="predicted"/>
<gene>
    <name evidence="3" type="ORF">SAMN04487928_11740</name>
</gene>
<evidence type="ECO:0000259" key="2">
    <source>
        <dbReference type="PROSITE" id="PS50076"/>
    </source>
</evidence>
<evidence type="ECO:0000313" key="3">
    <source>
        <dbReference type="EMBL" id="SFQ06837.1"/>
    </source>
</evidence>
<evidence type="ECO:0000313" key="4">
    <source>
        <dbReference type="Proteomes" id="UP000182624"/>
    </source>
</evidence>
<dbReference type="InterPro" id="IPR001623">
    <property type="entry name" value="DnaJ_domain"/>
</dbReference>
<feature type="domain" description="J" evidence="2">
    <location>
        <begin position="5"/>
        <end position="73"/>
    </location>
</feature>
<dbReference type="RefSeq" id="WP_074888806.1">
    <property type="nucleotide sequence ID" value="NZ_FOXO01000017.1"/>
</dbReference>
<dbReference type="InterPro" id="IPR036869">
    <property type="entry name" value="J_dom_sf"/>
</dbReference>
<keyword evidence="1" id="KW-0235">DNA replication</keyword>
<dbReference type="SMART" id="SM00271">
    <property type="entry name" value="DnaJ"/>
    <property type="match status" value="1"/>
</dbReference>
<dbReference type="EMBL" id="FOXO01000017">
    <property type="protein sequence ID" value="SFQ06837.1"/>
    <property type="molecule type" value="Genomic_DNA"/>
</dbReference>